<dbReference type="Gene3D" id="3.40.1350.10">
    <property type="match status" value="1"/>
</dbReference>
<organism evidence="4 5">
    <name type="scientific">Streptomyces carpaticus</name>
    <dbReference type="NCBI Taxonomy" id="285558"/>
    <lineage>
        <taxon>Bacteria</taxon>
        <taxon>Bacillati</taxon>
        <taxon>Actinomycetota</taxon>
        <taxon>Actinomycetes</taxon>
        <taxon>Kitasatosporales</taxon>
        <taxon>Streptomycetaceae</taxon>
        <taxon>Streptomyces</taxon>
    </lineage>
</organism>
<dbReference type="SUPFAM" id="SSF52980">
    <property type="entry name" value="Restriction endonuclease-like"/>
    <property type="match status" value="1"/>
</dbReference>
<feature type="domain" description="Restriction endonuclease type IV Mrr" evidence="3">
    <location>
        <begin position="95"/>
        <end position="205"/>
    </location>
</feature>
<evidence type="ECO:0000259" key="3">
    <source>
        <dbReference type="Pfam" id="PF04471"/>
    </source>
</evidence>
<feature type="transmembrane region" description="Helical" evidence="2">
    <location>
        <begin position="32"/>
        <end position="65"/>
    </location>
</feature>
<sequence length="234" mass="26430">MGGKRQKQRNQRRQGRQGRQATWHERRTRWGVAGLVAVVAAVVWWPYTLLVLGAGLLGAGGWWLWRRDRRARAADREFREADRRARARATVAALDVLSWREFEEHVAWLCRRDGCGQVEVTGRAGDLGADVTALLPDGRRVVVQCKQYRADRSVGSADMQRFLGTVYQHHRADLAVFVTTARAFTKPALELATQQRVLAIHRDYLGLWNSGTPLLDLIPVNGSGQGRRERRADG</sequence>
<dbReference type="EMBL" id="JBHGBT010000020">
    <property type="protein sequence ID" value="MFB4196596.1"/>
    <property type="molecule type" value="Genomic_DNA"/>
</dbReference>
<comment type="caution">
    <text evidence="4">The sequence shown here is derived from an EMBL/GenBank/DDBJ whole genome shotgun (WGS) entry which is preliminary data.</text>
</comment>
<evidence type="ECO:0000313" key="5">
    <source>
        <dbReference type="Proteomes" id="UP001577267"/>
    </source>
</evidence>
<evidence type="ECO:0000313" key="4">
    <source>
        <dbReference type="EMBL" id="MFB4196596.1"/>
    </source>
</evidence>
<keyword evidence="2" id="KW-0472">Membrane</keyword>
<feature type="compositionally biased region" description="Basic residues" evidence="1">
    <location>
        <begin position="1"/>
        <end position="16"/>
    </location>
</feature>
<dbReference type="InterPro" id="IPR007560">
    <property type="entry name" value="Restrct_endonuc_IV_Mrr"/>
</dbReference>
<keyword evidence="2" id="KW-0812">Transmembrane</keyword>
<dbReference type="PANTHER" id="PTHR30015">
    <property type="entry name" value="MRR RESTRICTION SYSTEM PROTEIN"/>
    <property type="match status" value="1"/>
</dbReference>
<evidence type="ECO:0000256" key="1">
    <source>
        <dbReference type="SAM" id="MobiDB-lite"/>
    </source>
</evidence>
<keyword evidence="2" id="KW-1133">Transmembrane helix</keyword>
<keyword evidence="4" id="KW-0378">Hydrolase</keyword>
<reference evidence="4 5" key="1">
    <citation type="submission" date="2024-09" db="EMBL/GenBank/DDBJ databases">
        <title>Draft genome sequence of multifaceted antimicrobials producing Streptomyces sp. strain FH1.</title>
        <authorList>
            <person name="Hassan F."/>
            <person name="Ali H."/>
            <person name="Hassan N."/>
            <person name="Nawaz A."/>
        </authorList>
    </citation>
    <scope>NUCLEOTIDE SEQUENCE [LARGE SCALE GENOMIC DNA]</scope>
    <source>
        <strain evidence="4 5">FH1</strain>
    </source>
</reference>
<name>A0ABV4ZR39_9ACTN</name>
<dbReference type="InterPro" id="IPR011335">
    <property type="entry name" value="Restrct_endonuc-II-like"/>
</dbReference>
<gene>
    <name evidence="4" type="ORF">ACE11A_19850</name>
</gene>
<keyword evidence="4" id="KW-0255">Endonuclease</keyword>
<accession>A0ABV4ZR39</accession>
<dbReference type="InterPro" id="IPR011856">
    <property type="entry name" value="tRNA_endonuc-like_dom_sf"/>
</dbReference>
<dbReference type="GO" id="GO:0004519">
    <property type="term" value="F:endonuclease activity"/>
    <property type="evidence" value="ECO:0007669"/>
    <property type="project" value="UniProtKB-KW"/>
</dbReference>
<keyword evidence="5" id="KW-1185">Reference proteome</keyword>
<keyword evidence="4" id="KW-0540">Nuclease</keyword>
<dbReference type="PANTHER" id="PTHR30015:SF6">
    <property type="entry name" value="SLL1429 PROTEIN"/>
    <property type="match status" value="1"/>
</dbReference>
<dbReference type="RefSeq" id="WP_375064638.1">
    <property type="nucleotide sequence ID" value="NZ_JBHGBT010000020.1"/>
</dbReference>
<dbReference type="Proteomes" id="UP001577267">
    <property type="component" value="Unassembled WGS sequence"/>
</dbReference>
<protein>
    <submittedName>
        <fullName evidence="4">Restriction endonuclease</fullName>
    </submittedName>
</protein>
<evidence type="ECO:0000256" key="2">
    <source>
        <dbReference type="SAM" id="Phobius"/>
    </source>
</evidence>
<dbReference type="Pfam" id="PF04471">
    <property type="entry name" value="Mrr_cat"/>
    <property type="match status" value="1"/>
</dbReference>
<proteinExistence type="predicted"/>
<dbReference type="InterPro" id="IPR052906">
    <property type="entry name" value="Type_IV_Methyl-Rstrct_Enzyme"/>
</dbReference>
<feature type="region of interest" description="Disordered" evidence="1">
    <location>
        <begin position="1"/>
        <end position="23"/>
    </location>
</feature>